<dbReference type="Proteomes" id="UP001501161">
    <property type="component" value="Unassembled WGS sequence"/>
</dbReference>
<protein>
    <recommendedName>
        <fullName evidence="4">PknH-like extracellular domain-containing protein</fullName>
    </recommendedName>
</protein>
<name>A0ABN2WN94_9ACTN</name>
<sequence length="213" mass="22958">MRRTLVVLVCLGALVAPSPVAAAGAVAGATADDPLTRTHLLTGEDHASVYPDLRDRSRSVLRSPLFAPRGCDDRALLVRGTGRIQGSVSPVGRRSSVSLIDQNLVRLESRREARALVRRYRLFSKECVGDVRTDDGEGGTVLLKNRAWSPPRVGDQSAGMLIGWFSRGGVDWRRVLAVRVGRTVSVLDVGFTGSRPPRAGVVALGERAADRLR</sequence>
<evidence type="ECO:0000313" key="3">
    <source>
        <dbReference type="Proteomes" id="UP001501161"/>
    </source>
</evidence>
<dbReference type="RefSeq" id="WP_231249639.1">
    <property type="nucleotide sequence ID" value="NZ_BAAAMQ010000005.1"/>
</dbReference>
<evidence type="ECO:0000313" key="2">
    <source>
        <dbReference type="EMBL" id="GAA2095977.1"/>
    </source>
</evidence>
<accession>A0ABN2WN94</accession>
<reference evidence="2 3" key="1">
    <citation type="journal article" date="2019" name="Int. J. Syst. Evol. Microbiol.">
        <title>The Global Catalogue of Microorganisms (GCM) 10K type strain sequencing project: providing services to taxonomists for standard genome sequencing and annotation.</title>
        <authorList>
            <consortium name="The Broad Institute Genomics Platform"/>
            <consortium name="The Broad Institute Genome Sequencing Center for Infectious Disease"/>
            <person name="Wu L."/>
            <person name="Ma J."/>
        </authorList>
    </citation>
    <scope>NUCLEOTIDE SEQUENCE [LARGE SCALE GENOMIC DNA]</scope>
    <source>
        <strain evidence="2 3">JCM 13813</strain>
    </source>
</reference>
<comment type="caution">
    <text evidence="2">The sequence shown here is derived from an EMBL/GenBank/DDBJ whole genome shotgun (WGS) entry which is preliminary data.</text>
</comment>
<keyword evidence="3" id="KW-1185">Reference proteome</keyword>
<feature type="chain" id="PRO_5045394910" description="PknH-like extracellular domain-containing protein" evidence="1">
    <location>
        <begin position="23"/>
        <end position="213"/>
    </location>
</feature>
<feature type="signal peptide" evidence="1">
    <location>
        <begin position="1"/>
        <end position="22"/>
    </location>
</feature>
<evidence type="ECO:0008006" key="4">
    <source>
        <dbReference type="Google" id="ProtNLM"/>
    </source>
</evidence>
<keyword evidence="1" id="KW-0732">Signal</keyword>
<organism evidence="2 3">
    <name type="scientific">Nocardioides furvisabuli</name>
    <dbReference type="NCBI Taxonomy" id="375542"/>
    <lineage>
        <taxon>Bacteria</taxon>
        <taxon>Bacillati</taxon>
        <taxon>Actinomycetota</taxon>
        <taxon>Actinomycetes</taxon>
        <taxon>Propionibacteriales</taxon>
        <taxon>Nocardioidaceae</taxon>
        <taxon>Nocardioides</taxon>
    </lineage>
</organism>
<evidence type="ECO:0000256" key="1">
    <source>
        <dbReference type="SAM" id="SignalP"/>
    </source>
</evidence>
<dbReference type="EMBL" id="BAAAMQ010000005">
    <property type="protein sequence ID" value="GAA2095977.1"/>
    <property type="molecule type" value="Genomic_DNA"/>
</dbReference>
<proteinExistence type="predicted"/>
<gene>
    <name evidence="2" type="ORF">GCM10009726_03520</name>
</gene>